<dbReference type="InterPro" id="IPR026765">
    <property type="entry name" value="Tmem163"/>
</dbReference>
<dbReference type="SUPFAM" id="SSF161111">
    <property type="entry name" value="Cation efflux protein transmembrane domain-like"/>
    <property type="match status" value="1"/>
</dbReference>
<dbReference type="EMBL" id="JASZZN010000004">
    <property type="protein sequence ID" value="MDM4015093.1"/>
    <property type="molecule type" value="Genomic_DNA"/>
</dbReference>
<feature type="transmembrane region" description="Helical" evidence="11">
    <location>
        <begin position="84"/>
        <end position="104"/>
    </location>
</feature>
<keyword evidence="7 11" id="KW-1133">Transmembrane helix</keyword>
<evidence type="ECO:0000256" key="7">
    <source>
        <dbReference type="ARBA" id="ARBA00022989"/>
    </source>
</evidence>
<evidence type="ECO:0000256" key="1">
    <source>
        <dbReference type="ARBA" id="ARBA00004146"/>
    </source>
</evidence>
<comment type="similarity">
    <text evidence="3">Belongs to the TMEM163 family.</text>
</comment>
<dbReference type="PANTHER" id="PTHR31937:SF2">
    <property type="entry name" value="TRANSMEMBRANE PROTEIN 163"/>
    <property type="match status" value="1"/>
</dbReference>
<evidence type="ECO:0000259" key="12">
    <source>
        <dbReference type="Pfam" id="PF01545"/>
    </source>
</evidence>
<feature type="domain" description="Cation efflux protein transmembrane" evidence="12">
    <location>
        <begin position="21"/>
        <end position="205"/>
    </location>
</feature>
<evidence type="ECO:0000313" key="14">
    <source>
        <dbReference type="Proteomes" id="UP001239462"/>
    </source>
</evidence>
<keyword evidence="6" id="KW-0862">Zinc</keyword>
<organism evidence="13 14">
    <name type="scientific">Roseiconus lacunae</name>
    <dbReference type="NCBI Taxonomy" id="2605694"/>
    <lineage>
        <taxon>Bacteria</taxon>
        <taxon>Pseudomonadati</taxon>
        <taxon>Planctomycetota</taxon>
        <taxon>Planctomycetia</taxon>
        <taxon>Pirellulales</taxon>
        <taxon>Pirellulaceae</taxon>
        <taxon>Roseiconus</taxon>
    </lineage>
</organism>
<dbReference type="Pfam" id="PF01545">
    <property type="entry name" value="Cation_efflux"/>
    <property type="match status" value="1"/>
</dbReference>
<evidence type="ECO:0000256" key="10">
    <source>
        <dbReference type="ARBA" id="ARBA00023329"/>
    </source>
</evidence>
<evidence type="ECO:0000256" key="8">
    <source>
        <dbReference type="ARBA" id="ARBA00023018"/>
    </source>
</evidence>
<evidence type="ECO:0000313" key="13">
    <source>
        <dbReference type="EMBL" id="MDM4015093.1"/>
    </source>
</evidence>
<proteinExistence type="inferred from homology"/>
<dbReference type="Proteomes" id="UP001239462">
    <property type="component" value="Unassembled WGS sequence"/>
</dbReference>
<evidence type="ECO:0000256" key="3">
    <source>
        <dbReference type="ARBA" id="ARBA00008731"/>
    </source>
</evidence>
<comment type="caution">
    <text evidence="13">The sequence shown here is derived from an EMBL/GenBank/DDBJ whole genome shotgun (WGS) entry which is preliminary data.</text>
</comment>
<dbReference type="PANTHER" id="PTHR31937">
    <property type="entry name" value="TRANSMEMBRANE PROTEIN 163"/>
    <property type="match status" value="1"/>
</dbReference>
<keyword evidence="10" id="KW-0968">Cytoplasmic vesicle</keyword>
<comment type="subcellular location">
    <subcellularLocation>
        <location evidence="2">Cytoplasmic vesicle</location>
        <location evidence="2">Secretory vesicle</location>
        <location evidence="2">Synaptic vesicle membrane</location>
        <topology evidence="2">Multi-pass membrane protein</topology>
    </subcellularLocation>
    <subcellularLocation>
        <location evidence="1">Early endosome membrane</location>
    </subcellularLocation>
</comment>
<dbReference type="InterPro" id="IPR058533">
    <property type="entry name" value="Cation_efflux_TM"/>
</dbReference>
<evidence type="ECO:0000256" key="5">
    <source>
        <dbReference type="ARBA" id="ARBA00022753"/>
    </source>
</evidence>
<keyword evidence="8" id="KW-0770">Synapse</keyword>
<gene>
    <name evidence="13" type="ORF">QTN89_06600</name>
</gene>
<evidence type="ECO:0000256" key="2">
    <source>
        <dbReference type="ARBA" id="ARBA00004644"/>
    </source>
</evidence>
<dbReference type="Gene3D" id="1.20.1510.10">
    <property type="entry name" value="Cation efflux protein transmembrane domain"/>
    <property type="match status" value="1"/>
</dbReference>
<evidence type="ECO:0000256" key="6">
    <source>
        <dbReference type="ARBA" id="ARBA00022833"/>
    </source>
</evidence>
<keyword evidence="4 11" id="KW-0812">Transmembrane</keyword>
<dbReference type="InterPro" id="IPR027469">
    <property type="entry name" value="Cation_efflux_TMD_sf"/>
</dbReference>
<reference evidence="13 14" key="1">
    <citation type="submission" date="2023-06" db="EMBL/GenBank/DDBJ databases">
        <title>Roseiconus lacunae JC819 isolated from Gulf of Mannar region, Tamil Nadu.</title>
        <authorList>
            <person name="Pk S."/>
            <person name="Ch S."/>
            <person name="Ch V.R."/>
        </authorList>
    </citation>
    <scope>NUCLEOTIDE SEQUENCE [LARGE SCALE GENOMIC DNA]</scope>
    <source>
        <strain evidence="13 14">JC819</strain>
    </source>
</reference>
<feature type="transmembrane region" description="Helical" evidence="11">
    <location>
        <begin position="116"/>
        <end position="134"/>
    </location>
</feature>
<keyword evidence="9 11" id="KW-0472">Membrane</keyword>
<protein>
    <submittedName>
        <fullName evidence="13">Cation transporter</fullName>
    </submittedName>
</protein>
<feature type="transmembrane region" description="Helical" evidence="11">
    <location>
        <begin position="45"/>
        <end position="64"/>
    </location>
</feature>
<evidence type="ECO:0000256" key="4">
    <source>
        <dbReference type="ARBA" id="ARBA00022692"/>
    </source>
</evidence>
<sequence>MSDSTHERIEQIRKGRYIETASLVYNLIEVVVSLTAGFATGSSALISWGVDSIVESNSAAFMIWRLRGEEKGISRCNVLKRKKVTLSVLSAAFAIAALFILYEAMSKLIRGETASMSWWGVGILLVSLVVNPLLGWGKYHYGKKTGSPTLKYDAIDTMICEYQTVVVLIGLAFVQWQGWWWADPVAALLIVPYVAWEAFNAGREAWAVDPSNEQLE</sequence>
<keyword evidence="14" id="KW-1185">Reference proteome</keyword>
<keyword evidence="5" id="KW-0967">Endosome</keyword>
<dbReference type="RefSeq" id="WP_289162639.1">
    <property type="nucleotide sequence ID" value="NZ_JASZZN010000004.1"/>
</dbReference>
<accession>A0ABT7PF24</accession>
<evidence type="ECO:0000256" key="9">
    <source>
        <dbReference type="ARBA" id="ARBA00023136"/>
    </source>
</evidence>
<feature type="transmembrane region" description="Helical" evidence="11">
    <location>
        <begin position="21"/>
        <end position="39"/>
    </location>
</feature>
<name>A0ABT7PF24_9BACT</name>
<evidence type="ECO:0000256" key="11">
    <source>
        <dbReference type="SAM" id="Phobius"/>
    </source>
</evidence>
<feature type="transmembrane region" description="Helical" evidence="11">
    <location>
        <begin position="154"/>
        <end position="173"/>
    </location>
</feature>